<dbReference type="KEGG" id="mlr:MELLADRAFT_35640"/>
<proteinExistence type="inferred from homology"/>
<sequence>QIATLALPFINPWQIGSTRCISRGHTYQPSQIKRKRRHGFLARLKTKTGRKILWTRKAKGRKYLSH</sequence>
<dbReference type="Proteomes" id="UP000001072">
    <property type="component" value="Unassembled WGS sequence"/>
</dbReference>
<dbReference type="FunFam" id="1.10.287.3980:FF:000001">
    <property type="entry name" value="Mitochondrial ribosomal protein L34"/>
    <property type="match status" value="1"/>
</dbReference>
<dbReference type="GeneID" id="18927485"/>
<evidence type="ECO:0000256" key="3">
    <source>
        <dbReference type="ARBA" id="ARBA00023274"/>
    </source>
</evidence>
<dbReference type="RefSeq" id="XP_007409580.1">
    <property type="nucleotide sequence ID" value="XM_007409518.1"/>
</dbReference>
<dbReference type="GO" id="GO:0006412">
    <property type="term" value="P:translation"/>
    <property type="evidence" value="ECO:0007669"/>
    <property type="project" value="InterPro"/>
</dbReference>
<evidence type="ECO:0000256" key="1">
    <source>
        <dbReference type="ARBA" id="ARBA00010111"/>
    </source>
</evidence>
<keyword evidence="2" id="KW-0689">Ribosomal protein</keyword>
<dbReference type="FunCoup" id="F4RKP8">
    <property type="interactions" value="111"/>
</dbReference>
<evidence type="ECO:0000313" key="6">
    <source>
        <dbReference type="Proteomes" id="UP000001072"/>
    </source>
</evidence>
<dbReference type="InParanoid" id="F4RKP8"/>
<dbReference type="GO" id="GO:0003735">
    <property type="term" value="F:structural constituent of ribosome"/>
    <property type="evidence" value="ECO:0007669"/>
    <property type="project" value="InterPro"/>
</dbReference>
<organism evidence="6">
    <name type="scientific">Melampsora larici-populina (strain 98AG31 / pathotype 3-4-7)</name>
    <name type="common">Poplar leaf rust fungus</name>
    <dbReference type="NCBI Taxonomy" id="747676"/>
    <lineage>
        <taxon>Eukaryota</taxon>
        <taxon>Fungi</taxon>
        <taxon>Dikarya</taxon>
        <taxon>Basidiomycota</taxon>
        <taxon>Pucciniomycotina</taxon>
        <taxon>Pucciniomycetes</taxon>
        <taxon>Pucciniales</taxon>
        <taxon>Melampsoraceae</taxon>
        <taxon>Melampsora</taxon>
    </lineage>
</organism>
<dbReference type="PANTHER" id="PTHR14503:SF4">
    <property type="entry name" value="LARGE RIBOSOMAL SUBUNIT PROTEIN BL34M"/>
    <property type="match status" value="1"/>
</dbReference>
<dbReference type="EMBL" id="GL883105">
    <property type="protein sequence ID" value="EGG07138.1"/>
    <property type="molecule type" value="Genomic_DNA"/>
</dbReference>
<dbReference type="OrthoDB" id="431691at2759"/>
<accession>F4RKP8</accession>
<dbReference type="HAMAP" id="MF_00391">
    <property type="entry name" value="Ribosomal_bL34"/>
    <property type="match status" value="1"/>
</dbReference>
<dbReference type="VEuPathDB" id="FungiDB:MELLADRAFT_35640"/>
<keyword evidence="6" id="KW-1185">Reference proteome</keyword>
<name>F4RKP8_MELLP</name>
<dbReference type="Gene3D" id="1.10.287.3980">
    <property type="match status" value="1"/>
</dbReference>
<keyword evidence="3" id="KW-0687">Ribonucleoprotein</keyword>
<dbReference type="STRING" id="747676.F4RKP8"/>
<evidence type="ECO:0000256" key="2">
    <source>
        <dbReference type="ARBA" id="ARBA00022980"/>
    </source>
</evidence>
<dbReference type="AlphaFoldDB" id="F4RKP8"/>
<reference evidence="6" key="1">
    <citation type="journal article" date="2011" name="Proc. Natl. Acad. Sci. U.S.A.">
        <title>Obligate biotrophy features unraveled by the genomic analysis of rust fungi.</title>
        <authorList>
            <person name="Duplessis S."/>
            <person name="Cuomo C.A."/>
            <person name="Lin Y.-C."/>
            <person name="Aerts A."/>
            <person name="Tisserant E."/>
            <person name="Veneault-Fourrey C."/>
            <person name="Joly D.L."/>
            <person name="Hacquard S."/>
            <person name="Amselem J."/>
            <person name="Cantarel B.L."/>
            <person name="Chiu R."/>
            <person name="Coutinho P.M."/>
            <person name="Feau N."/>
            <person name="Field M."/>
            <person name="Frey P."/>
            <person name="Gelhaye E."/>
            <person name="Goldberg J."/>
            <person name="Grabherr M.G."/>
            <person name="Kodira C.D."/>
            <person name="Kohler A."/>
            <person name="Kuees U."/>
            <person name="Lindquist E.A."/>
            <person name="Lucas S.M."/>
            <person name="Mago R."/>
            <person name="Mauceli E."/>
            <person name="Morin E."/>
            <person name="Murat C."/>
            <person name="Pangilinan J.L."/>
            <person name="Park R."/>
            <person name="Pearson M."/>
            <person name="Quesneville H."/>
            <person name="Rouhier N."/>
            <person name="Sakthikumar S."/>
            <person name="Salamov A.A."/>
            <person name="Schmutz J."/>
            <person name="Selles B."/>
            <person name="Shapiro H."/>
            <person name="Tanguay P."/>
            <person name="Tuskan G.A."/>
            <person name="Henrissat B."/>
            <person name="Van de Peer Y."/>
            <person name="Rouze P."/>
            <person name="Ellis J.G."/>
            <person name="Dodds P.N."/>
            <person name="Schein J.E."/>
            <person name="Zhong S."/>
            <person name="Hamelin R.C."/>
            <person name="Grigoriev I.V."/>
            <person name="Szabo L.J."/>
            <person name="Martin F."/>
        </authorList>
    </citation>
    <scope>NUCLEOTIDE SEQUENCE [LARGE SCALE GENOMIC DNA]</scope>
    <source>
        <strain evidence="6">98AG31 / pathotype 3-4-7</strain>
    </source>
</reference>
<feature type="non-terminal residue" evidence="5">
    <location>
        <position position="1"/>
    </location>
</feature>
<evidence type="ECO:0000256" key="4">
    <source>
        <dbReference type="ARBA" id="ARBA00035274"/>
    </source>
</evidence>
<dbReference type="PANTHER" id="PTHR14503">
    <property type="entry name" value="MITOCHONDRIAL RIBOSOMAL PROTEIN 34 FAMILY MEMBER"/>
    <property type="match status" value="1"/>
</dbReference>
<dbReference type="HOGENOM" id="CLU_129938_1_0_1"/>
<comment type="similarity">
    <text evidence="1">Belongs to the bacterial ribosomal protein bL34 family.</text>
</comment>
<gene>
    <name evidence="5" type="ORF">MELLADRAFT_35640</name>
</gene>
<dbReference type="Pfam" id="PF00468">
    <property type="entry name" value="Ribosomal_L34"/>
    <property type="match status" value="1"/>
</dbReference>
<dbReference type="InterPro" id="IPR000271">
    <property type="entry name" value="Ribosomal_bL34"/>
</dbReference>
<dbReference type="eggNOG" id="KOG4612">
    <property type="taxonomic scope" value="Eukaryota"/>
</dbReference>
<evidence type="ECO:0000313" key="5">
    <source>
        <dbReference type="EMBL" id="EGG07138.1"/>
    </source>
</evidence>
<protein>
    <recommendedName>
        <fullName evidence="4">Large ribosomal subunit protein bL34m</fullName>
    </recommendedName>
</protein>
<dbReference type="NCBIfam" id="TIGR01030">
    <property type="entry name" value="rpmH_bact"/>
    <property type="match status" value="1"/>
</dbReference>
<dbReference type="GO" id="GO:0005762">
    <property type="term" value="C:mitochondrial large ribosomal subunit"/>
    <property type="evidence" value="ECO:0007669"/>
    <property type="project" value="TreeGrafter"/>
</dbReference>